<sequence length="73" mass="7727">MITKENIEAIAALKGSFKPDSAAFLAAVDHLLNGTRISDAAAQRGIKKSTAFNAAKRIKVAHAIICKGYGLEE</sequence>
<gene>
    <name evidence="1" type="ORF">BC353_09780</name>
</gene>
<dbReference type="Proteomes" id="UP000266701">
    <property type="component" value="Unassembled WGS sequence"/>
</dbReference>
<proteinExistence type="predicted"/>
<protein>
    <submittedName>
        <fullName evidence="1">Uncharacterized protein</fullName>
    </submittedName>
</protein>
<dbReference type="AlphaFoldDB" id="A0A395U0D9"/>
<name>A0A395U0D9_VIBCL</name>
<reference evidence="1 2" key="1">
    <citation type="journal article" date="2017" name="Emerg. Infect. Dis.">
        <title>Carbapenemase VCC-1-Producing Vibrio cholerae in Coastal Waters of Germany.</title>
        <authorList>
            <person name="Hammerl J.A."/>
            <person name="Jackel C."/>
            <person name="Bortolaia V."/>
            <person name="Schwartz K."/>
            <person name="Bier N."/>
            <person name="Hendriksen R.S."/>
            <person name="Guerra B."/>
            <person name="Strauch E."/>
        </authorList>
    </citation>
    <scope>NUCLEOTIDE SEQUENCE [LARGE SCALE GENOMIC DNA]</scope>
    <source>
        <strain evidence="1 2">VN-2825</strain>
    </source>
</reference>
<evidence type="ECO:0000313" key="1">
    <source>
        <dbReference type="EMBL" id="RGP89841.1"/>
    </source>
</evidence>
<dbReference type="EMBL" id="MCBA01000067">
    <property type="protein sequence ID" value="RGP89841.1"/>
    <property type="molecule type" value="Genomic_DNA"/>
</dbReference>
<comment type="caution">
    <text evidence="1">The sequence shown here is derived from an EMBL/GenBank/DDBJ whole genome shotgun (WGS) entry which is preliminary data.</text>
</comment>
<evidence type="ECO:0000313" key="2">
    <source>
        <dbReference type="Proteomes" id="UP000266701"/>
    </source>
</evidence>
<accession>A0A395U0D9</accession>
<organism evidence="1 2">
    <name type="scientific">Vibrio cholerae</name>
    <dbReference type="NCBI Taxonomy" id="666"/>
    <lineage>
        <taxon>Bacteria</taxon>
        <taxon>Pseudomonadati</taxon>
        <taxon>Pseudomonadota</taxon>
        <taxon>Gammaproteobacteria</taxon>
        <taxon>Vibrionales</taxon>
        <taxon>Vibrionaceae</taxon>
        <taxon>Vibrio</taxon>
    </lineage>
</organism>
<dbReference type="RefSeq" id="WP_088412275.1">
    <property type="nucleotide sequence ID" value="NZ_CP053818.1"/>
</dbReference>